<feature type="region of interest" description="Disordered" evidence="1">
    <location>
        <begin position="74"/>
        <end position="123"/>
    </location>
</feature>
<dbReference type="EMBL" id="JABVXQ010000015">
    <property type="protein sequence ID" value="KAF6075118.1"/>
    <property type="molecule type" value="Genomic_DNA"/>
</dbReference>
<accession>A0A833YIZ8</accession>
<reference evidence="2 3" key="1">
    <citation type="journal article" date="2020" name="Nature">
        <title>Six reference-quality genomes reveal evolution of bat adaptations.</title>
        <authorList>
            <person name="Jebb D."/>
            <person name="Huang Z."/>
            <person name="Pippel M."/>
            <person name="Hughes G.M."/>
            <person name="Lavrichenko K."/>
            <person name="Devanna P."/>
            <person name="Winkler S."/>
            <person name="Jermiin L.S."/>
            <person name="Skirmuntt E.C."/>
            <person name="Katzourakis A."/>
            <person name="Burkitt-Gray L."/>
            <person name="Ray D.A."/>
            <person name="Sullivan K.A.M."/>
            <person name="Roscito J.G."/>
            <person name="Kirilenko B.M."/>
            <person name="Davalos L.M."/>
            <person name="Corthals A.P."/>
            <person name="Power M.L."/>
            <person name="Jones G."/>
            <person name="Ransome R.D."/>
            <person name="Dechmann D.K.N."/>
            <person name="Locatelli A.G."/>
            <person name="Puechmaille S.J."/>
            <person name="Fedrigo O."/>
            <person name="Jarvis E.D."/>
            <person name="Hiller M."/>
            <person name="Vernes S.C."/>
            <person name="Myers E.W."/>
            <person name="Teeling E.C."/>
        </authorList>
    </citation>
    <scope>NUCLEOTIDE SEQUENCE [LARGE SCALE GENOMIC DNA]</scope>
    <source>
        <strain evidence="2">Bat1K_MPI-CBG_1</strain>
    </source>
</reference>
<organism evidence="2 3">
    <name type="scientific">Phyllostomus discolor</name>
    <name type="common">pale spear-nosed bat</name>
    <dbReference type="NCBI Taxonomy" id="89673"/>
    <lineage>
        <taxon>Eukaryota</taxon>
        <taxon>Metazoa</taxon>
        <taxon>Chordata</taxon>
        <taxon>Craniata</taxon>
        <taxon>Vertebrata</taxon>
        <taxon>Euteleostomi</taxon>
        <taxon>Mammalia</taxon>
        <taxon>Eutheria</taxon>
        <taxon>Laurasiatheria</taxon>
        <taxon>Chiroptera</taxon>
        <taxon>Yangochiroptera</taxon>
        <taxon>Phyllostomidae</taxon>
        <taxon>Phyllostominae</taxon>
        <taxon>Phyllostomus</taxon>
    </lineage>
</organism>
<evidence type="ECO:0000256" key="1">
    <source>
        <dbReference type="SAM" id="MobiDB-lite"/>
    </source>
</evidence>
<comment type="caution">
    <text evidence="2">The sequence shown here is derived from an EMBL/GenBank/DDBJ whole genome shotgun (WGS) entry which is preliminary data.</text>
</comment>
<gene>
    <name evidence="2" type="ORF">HJG60_009515</name>
</gene>
<name>A0A833YIZ8_9CHIR</name>
<sequence length="123" mass="13585">MFSLKTLEWNSSCGGAANTLCPSLPPHIVLLKQEAHRGHSGPRTASSLCKSLHCLLARFGKDYLHQLLCPPVGRMPQSPQHRLQPSEKPPFLQEPRSSRGEVFTPIPPASTQMKRINVNLPEA</sequence>
<dbReference type="Proteomes" id="UP000664940">
    <property type="component" value="Unassembled WGS sequence"/>
</dbReference>
<evidence type="ECO:0000313" key="3">
    <source>
        <dbReference type="Proteomes" id="UP000664940"/>
    </source>
</evidence>
<evidence type="ECO:0000313" key="2">
    <source>
        <dbReference type="EMBL" id="KAF6075118.1"/>
    </source>
</evidence>
<proteinExistence type="predicted"/>
<dbReference type="AlphaFoldDB" id="A0A833YIZ8"/>
<protein>
    <submittedName>
        <fullName evidence="2">Uncharacterized protein</fullName>
    </submittedName>
</protein>